<protein>
    <submittedName>
        <fullName evidence="2">Uncharacterized protein</fullName>
    </submittedName>
</protein>
<name>A0A0C9TUF4_PAXIN</name>
<evidence type="ECO:0000313" key="3">
    <source>
        <dbReference type="Proteomes" id="UP000053647"/>
    </source>
</evidence>
<reference evidence="3" key="2">
    <citation type="submission" date="2015-01" db="EMBL/GenBank/DDBJ databases">
        <title>Evolutionary Origins and Diversification of the Mycorrhizal Mutualists.</title>
        <authorList>
            <consortium name="DOE Joint Genome Institute"/>
            <consortium name="Mycorrhizal Genomics Consortium"/>
            <person name="Kohler A."/>
            <person name="Kuo A."/>
            <person name="Nagy L.G."/>
            <person name="Floudas D."/>
            <person name="Copeland A."/>
            <person name="Barry K.W."/>
            <person name="Cichocki N."/>
            <person name="Veneault-Fourrey C."/>
            <person name="LaButti K."/>
            <person name="Lindquist E.A."/>
            <person name="Lipzen A."/>
            <person name="Lundell T."/>
            <person name="Morin E."/>
            <person name="Murat C."/>
            <person name="Riley R."/>
            <person name="Ohm R."/>
            <person name="Sun H."/>
            <person name="Tunlid A."/>
            <person name="Henrissat B."/>
            <person name="Grigoriev I.V."/>
            <person name="Hibbett D.S."/>
            <person name="Martin F."/>
        </authorList>
    </citation>
    <scope>NUCLEOTIDE SEQUENCE [LARGE SCALE GENOMIC DNA]</scope>
    <source>
        <strain evidence="3">ATCC 200175</strain>
    </source>
</reference>
<reference evidence="2 3" key="1">
    <citation type="submission" date="2014-06" db="EMBL/GenBank/DDBJ databases">
        <authorList>
            <consortium name="DOE Joint Genome Institute"/>
            <person name="Kuo A."/>
            <person name="Kohler A."/>
            <person name="Nagy L.G."/>
            <person name="Floudas D."/>
            <person name="Copeland A."/>
            <person name="Barry K.W."/>
            <person name="Cichocki N."/>
            <person name="Veneault-Fourrey C."/>
            <person name="LaButti K."/>
            <person name="Lindquist E.A."/>
            <person name="Lipzen A."/>
            <person name="Lundell T."/>
            <person name="Morin E."/>
            <person name="Murat C."/>
            <person name="Sun H."/>
            <person name="Tunlid A."/>
            <person name="Henrissat B."/>
            <person name="Grigoriev I.V."/>
            <person name="Hibbett D.S."/>
            <person name="Martin F."/>
            <person name="Nordberg H.P."/>
            <person name="Cantor M.N."/>
            <person name="Hua S.X."/>
        </authorList>
    </citation>
    <scope>NUCLEOTIDE SEQUENCE [LARGE SCALE GENOMIC DNA]</scope>
    <source>
        <strain evidence="2 3">ATCC 200175</strain>
    </source>
</reference>
<dbReference type="EMBL" id="KN819393">
    <property type="protein sequence ID" value="KIJ10886.1"/>
    <property type="molecule type" value="Genomic_DNA"/>
</dbReference>
<organism evidence="2 3">
    <name type="scientific">Paxillus involutus ATCC 200175</name>
    <dbReference type="NCBI Taxonomy" id="664439"/>
    <lineage>
        <taxon>Eukaryota</taxon>
        <taxon>Fungi</taxon>
        <taxon>Dikarya</taxon>
        <taxon>Basidiomycota</taxon>
        <taxon>Agaricomycotina</taxon>
        <taxon>Agaricomycetes</taxon>
        <taxon>Agaricomycetidae</taxon>
        <taxon>Boletales</taxon>
        <taxon>Paxilineae</taxon>
        <taxon>Paxillaceae</taxon>
        <taxon>Paxillus</taxon>
    </lineage>
</organism>
<feature type="region of interest" description="Disordered" evidence="1">
    <location>
        <begin position="84"/>
        <end position="122"/>
    </location>
</feature>
<dbReference type="HOGENOM" id="CLU_2027454_0_0_1"/>
<evidence type="ECO:0000313" key="2">
    <source>
        <dbReference type="EMBL" id="KIJ10886.1"/>
    </source>
</evidence>
<gene>
    <name evidence="2" type="ORF">PAXINDRAFT_157491</name>
</gene>
<evidence type="ECO:0000256" key="1">
    <source>
        <dbReference type="SAM" id="MobiDB-lite"/>
    </source>
</evidence>
<proteinExistence type="predicted"/>
<accession>A0A0C9TUF4</accession>
<sequence length="122" mass="13495">MSDNVVTKAYAAKLAFLPCILGRVALVKAELNAIDKQREFLQILTDRGIKDLDSDGATGHATYAAELVAIYDWGRAIGPDEEARFSEEQRRFATNNRSEEISSSESEDSGMNVSDDLTYEDD</sequence>
<dbReference type="AlphaFoldDB" id="A0A0C9TUF4"/>
<dbReference type="Proteomes" id="UP000053647">
    <property type="component" value="Unassembled WGS sequence"/>
</dbReference>
<keyword evidence="3" id="KW-1185">Reference proteome</keyword>